<keyword evidence="3" id="KW-1185">Reference proteome</keyword>
<evidence type="ECO:0000256" key="1">
    <source>
        <dbReference type="SAM" id="MobiDB-lite"/>
    </source>
</evidence>
<proteinExistence type="predicted"/>
<evidence type="ECO:0008006" key="4">
    <source>
        <dbReference type="Google" id="ProtNLM"/>
    </source>
</evidence>
<organism evidence="2 3">
    <name type="scientific">Nonomuraea bangladeshensis</name>
    <dbReference type="NCBI Taxonomy" id="404385"/>
    <lineage>
        <taxon>Bacteria</taxon>
        <taxon>Bacillati</taxon>
        <taxon>Actinomycetota</taxon>
        <taxon>Actinomycetes</taxon>
        <taxon>Streptosporangiales</taxon>
        <taxon>Streptosporangiaceae</taxon>
        <taxon>Nonomuraea</taxon>
    </lineage>
</organism>
<gene>
    <name evidence="2" type="ORF">AB0K40_39000</name>
</gene>
<reference evidence="2 3" key="1">
    <citation type="submission" date="2024-06" db="EMBL/GenBank/DDBJ databases">
        <title>The Natural Products Discovery Center: Release of the First 8490 Sequenced Strains for Exploring Actinobacteria Biosynthetic Diversity.</title>
        <authorList>
            <person name="Kalkreuter E."/>
            <person name="Kautsar S.A."/>
            <person name="Yang D."/>
            <person name="Bader C.D."/>
            <person name="Teijaro C.N."/>
            <person name="Fluegel L."/>
            <person name="Davis C.M."/>
            <person name="Simpson J.R."/>
            <person name="Lauterbach L."/>
            <person name="Steele A.D."/>
            <person name="Gui C."/>
            <person name="Meng S."/>
            <person name="Li G."/>
            <person name="Viehrig K."/>
            <person name="Ye F."/>
            <person name="Su P."/>
            <person name="Kiefer A.F."/>
            <person name="Nichols A."/>
            <person name="Cepeda A.J."/>
            <person name="Yan W."/>
            <person name="Fan B."/>
            <person name="Jiang Y."/>
            <person name="Adhikari A."/>
            <person name="Zheng C.-J."/>
            <person name="Schuster L."/>
            <person name="Cowan T.M."/>
            <person name="Smanski M.J."/>
            <person name="Chevrette M.G."/>
            <person name="De Carvalho L.P.S."/>
            <person name="Shen B."/>
        </authorList>
    </citation>
    <scope>NUCLEOTIDE SEQUENCE [LARGE SCALE GENOMIC DNA]</scope>
    <source>
        <strain evidence="2 3">NPDC049574</strain>
    </source>
</reference>
<feature type="compositionally biased region" description="Gly residues" evidence="1">
    <location>
        <begin position="191"/>
        <end position="201"/>
    </location>
</feature>
<dbReference type="Proteomes" id="UP001552427">
    <property type="component" value="Unassembled WGS sequence"/>
</dbReference>
<sequence length="201" mass="21275">MSDEKHTTETPTEREQRDKRREQDRGTTFDADLHNMGGDVGPASIRGSNPSPGSKPRDDAEPTSGYATPMGYTTGRDDEWPVTAGSDEKAVAARTDEIEDHIATYGPSPHPMPPDRLEPQGEGGDPGFRVPGPVDEAEHGMVIDDEGEPPSEPEPGLPGGEHISAGVDWVASDEDDPDGGSGRTADDDGGYLPGEGTGRPY</sequence>
<accession>A0ABV3HGL4</accession>
<comment type="caution">
    <text evidence="2">The sequence shown here is derived from an EMBL/GenBank/DDBJ whole genome shotgun (WGS) entry which is preliminary data.</text>
</comment>
<evidence type="ECO:0000313" key="2">
    <source>
        <dbReference type="EMBL" id="MEV4291530.1"/>
    </source>
</evidence>
<feature type="region of interest" description="Disordered" evidence="1">
    <location>
        <begin position="1"/>
        <end position="89"/>
    </location>
</feature>
<name>A0ABV3HGL4_9ACTN</name>
<evidence type="ECO:0000313" key="3">
    <source>
        <dbReference type="Proteomes" id="UP001552427"/>
    </source>
</evidence>
<feature type="compositionally biased region" description="Basic and acidic residues" evidence="1">
    <location>
        <begin position="1"/>
        <end position="33"/>
    </location>
</feature>
<feature type="region of interest" description="Disordered" evidence="1">
    <location>
        <begin position="102"/>
        <end position="201"/>
    </location>
</feature>
<dbReference type="RefSeq" id="WP_364460264.1">
    <property type="nucleotide sequence ID" value="NZ_JBFARM010000014.1"/>
</dbReference>
<protein>
    <recommendedName>
        <fullName evidence="4">DUF5709 domain-containing protein</fullName>
    </recommendedName>
</protein>
<dbReference type="EMBL" id="JBFARM010000014">
    <property type="protein sequence ID" value="MEV4291530.1"/>
    <property type="molecule type" value="Genomic_DNA"/>
</dbReference>